<reference evidence="3" key="1">
    <citation type="submission" date="2015-09" db="EMBL/GenBank/DDBJ databases">
        <authorList>
            <consortium name="Pathogen Informatics"/>
        </authorList>
    </citation>
    <scope>NUCLEOTIDE SEQUENCE [LARGE SCALE GENOMIC DNA]</scope>
    <source>
        <strain evidence="3">Lake Konstanz</strain>
    </source>
</reference>
<keyword evidence="3" id="KW-1185">Reference proteome</keyword>
<dbReference type="InterPro" id="IPR011042">
    <property type="entry name" value="6-blade_b-propeller_TolB-like"/>
</dbReference>
<protein>
    <submittedName>
        <fullName evidence="2">Uncharacterized protein</fullName>
    </submittedName>
</protein>
<dbReference type="Proteomes" id="UP000051952">
    <property type="component" value="Unassembled WGS sequence"/>
</dbReference>
<feature type="compositionally biased region" description="Low complexity" evidence="1">
    <location>
        <begin position="358"/>
        <end position="388"/>
    </location>
</feature>
<proteinExistence type="predicted"/>
<dbReference type="AlphaFoldDB" id="A0A0S4JBI8"/>
<evidence type="ECO:0000256" key="1">
    <source>
        <dbReference type="SAM" id="MobiDB-lite"/>
    </source>
</evidence>
<dbReference type="SUPFAM" id="SSF63825">
    <property type="entry name" value="YWTD domain"/>
    <property type="match status" value="1"/>
</dbReference>
<evidence type="ECO:0000313" key="2">
    <source>
        <dbReference type="EMBL" id="CUG87623.1"/>
    </source>
</evidence>
<dbReference type="VEuPathDB" id="TriTrypDB:BSAL_01425"/>
<accession>A0A0S4JBI8</accession>
<feature type="non-terminal residue" evidence="2">
    <location>
        <position position="1"/>
    </location>
</feature>
<dbReference type="OrthoDB" id="342730at2759"/>
<name>A0A0S4JBI8_BODSA</name>
<feature type="compositionally biased region" description="Polar residues" evidence="1">
    <location>
        <begin position="322"/>
        <end position="357"/>
    </location>
</feature>
<evidence type="ECO:0000313" key="3">
    <source>
        <dbReference type="Proteomes" id="UP000051952"/>
    </source>
</evidence>
<dbReference type="EMBL" id="CYKH01001553">
    <property type="protein sequence ID" value="CUG87623.1"/>
    <property type="molecule type" value="Genomic_DNA"/>
</dbReference>
<organism evidence="2 3">
    <name type="scientific">Bodo saltans</name>
    <name type="common">Flagellated protozoan</name>
    <dbReference type="NCBI Taxonomy" id="75058"/>
    <lineage>
        <taxon>Eukaryota</taxon>
        <taxon>Discoba</taxon>
        <taxon>Euglenozoa</taxon>
        <taxon>Kinetoplastea</taxon>
        <taxon>Metakinetoplastina</taxon>
        <taxon>Eubodonida</taxon>
        <taxon>Bodonidae</taxon>
        <taxon>Bodo</taxon>
    </lineage>
</organism>
<sequence length="631" mass="66538">TVTGSTSGSRDGAFSVAQFNQCTGLVYRSSVADGSALFIADYTNNVIRKANFDSKIVSTVITLPGSPSHLAISKDGLRLFASADNSVVYQIYLTNSSAMVLAGASGSNSYVDARGTAARFNRPRGVSLNRDETALFVGDWDNRRLRRIELSNQSVTTVAGTGAQSSVDGALRSSTFVGLSQNLWHCNNIAASCGIVTCGIVTCEYDPFYSSLGNIRWIPLTHGTQSISDSEIVTHATFTPTLLPTPSSTLSPDQTGTASVMLLPTPSSTSSPVHTTTASIMRWTTHTVLDSNELSLSRSMSFGTRTGAVTVTLSRWPSASIPLSSSRAATNTKRSASPTPTSRQTRSASLPLTSTFYPSMSLTPTPSPSLTSDSSTTKSPPTRSKSSTQFDCNDLAPLATGVTLAEVDMTILGIRLGNTSARLTLTGAGATNASFALSDDQPPQRVPPFVFLTSQDVDRMTLLRALPLVFNLTLASPYQLLYYYAGNVTTLQGTNVSATWWVHPRSGVWHGVVAEAPSNGWVGDAVFPVLLYREVHLLVPLMCGDGHRMLTVVLTVPSPGVPRDLAAEVRRATIASLIAALLVTGAVSGSALGRILATDSMVLCDADAAGGGGVIDFNFVICVKSPDLVEA</sequence>
<dbReference type="PANTHER" id="PTHR46388:SF2">
    <property type="entry name" value="NHL REPEAT-CONTAINING PROTEIN 2"/>
    <property type="match status" value="1"/>
</dbReference>
<gene>
    <name evidence="2" type="ORF">BSAL_01425</name>
</gene>
<feature type="non-terminal residue" evidence="2">
    <location>
        <position position="631"/>
    </location>
</feature>
<dbReference type="PANTHER" id="PTHR46388">
    <property type="entry name" value="NHL REPEAT-CONTAINING PROTEIN 2"/>
    <property type="match status" value="1"/>
</dbReference>
<feature type="region of interest" description="Disordered" evidence="1">
    <location>
        <begin position="322"/>
        <end position="391"/>
    </location>
</feature>
<dbReference type="Gene3D" id="2.120.10.30">
    <property type="entry name" value="TolB, C-terminal domain"/>
    <property type="match status" value="2"/>
</dbReference>